<accession>A0ABT5KVV8</accession>
<dbReference type="InterPro" id="IPR000182">
    <property type="entry name" value="GNAT_dom"/>
</dbReference>
<organism evidence="2 3">
    <name type="scientific">Roseateles koreensis</name>
    <dbReference type="NCBI Taxonomy" id="2987526"/>
    <lineage>
        <taxon>Bacteria</taxon>
        <taxon>Pseudomonadati</taxon>
        <taxon>Pseudomonadota</taxon>
        <taxon>Betaproteobacteria</taxon>
        <taxon>Burkholderiales</taxon>
        <taxon>Sphaerotilaceae</taxon>
        <taxon>Roseateles</taxon>
    </lineage>
</organism>
<sequence>MRVQLRPADAVHDQALMRQIYASTREDELALTPWSAEQRRAFTDMQFNAQQAHYLLHYPQSICQVISVVEGDALRGGVQDVGRLWVDQRSNSVHVLDISVLSAARGQGIGTLCLEQLQREAHQRGHSVTIFVELHNPARRLYERLGFEAEGAPQGLYQFMACRQPVSHTVNEECLS</sequence>
<dbReference type="EMBL" id="JAQQXS010000020">
    <property type="protein sequence ID" value="MDC8787076.1"/>
    <property type="molecule type" value="Genomic_DNA"/>
</dbReference>
<dbReference type="Proteomes" id="UP001219862">
    <property type="component" value="Unassembled WGS sequence"/>
</dbReference>
<dbReference type="InterPro" id="IPR016181">
    <property type="entry name" value="Acyl_CoA_acyltransferase"/>
</dbReference>
<keyword evidence="3" id="KW-1185">Reference proteome</keyword>
<dbReference type="Pfam" id="PF00583">
    <property type="entry name" value="Acetyltransf_1"/>
    <property type="match status" value="1"/>
</dbReference>
<proteinExistence type="predicted"/>
<dbReference type="SUPFAM" id="SSF55729">
    <property type="entry name" value="Acyl-CoA N-acyltransferases (Nat)"/>
    <property type="match status" value="1"/>
</dbReference>
<protein>
    <submittedName>
        <fullName evidence="2">GNAT family N-acetyltransferase</fullName>
    </submittedName>
</protein>
<evidence type="ECO:0000259" key="1">
    <source>
        <dbReference type="PROSITE" id="PS51186"/>
    </source>
</evidence>
<reference evidence="2 3" key="1">
    <citation type="submission" date="2022-10" db="EMBL/GenBank/DDBJ databases">
        <title>paucibacter sp. hw8 Genome sequencing.</title>
        <authorList>
            <person name="Park S."/>
        </authorList>
    </citation>
    <scope>NUCLEOTIDE SEQUENCE [LARGE SCALE GENOMIC DNA]</scope>
    <source>
        <strain evidence="3">hw8</strain>
    </source>
</reference>
<evidence type="ECO:0000313" key="2">
    <source>
        <dbReference type="EMBL" id="MDC8787076.1"/>
    </source>
</evidence>
<dbReference type="Gene3D" id="3.40.630.30">
    <property type="match status" value="1"/>
</dbReference>
<dbReference type="RefSeq" id="WP_273598216.1">
    <property type="nucleotide sequence ID" value="NZ_JAQQXS010000020.1"/>
</dbReference>
<evidence type="ECO:0000313" key="3">
    <source>
        <dbReference type="Proteomes" id="UP001219862"/>
    </source>
</evidence>
<feature type="domain" description="N-acetyltransferase" evidence="1">
    <location>
        <begin position="18"/>
        <end position="165"/>
    </location>
</feature>
<dbReference type="CDD" id="cd04301">
    <property type="entry name" value="NAT_SF"/>
    <property type="match status" value="1"/>
</dbReference>
<dbReference type="PROSITE" id="PS51186">
    <property type="entry name" value="GNAT"/>
    <property type="match status" value="1"/>
</dbReference>
<comment type="caution">
    <text evidence="2">The sequence shown here is derived from an EMBL/GenBank/DDBJ whole genome shotgun (WGS) entry which is preliminary data.</text>
</comment>
<gene>
    <name evidence="2" type="ORF">PRZ01_17940</name>
</gene>
<name>A0ABT5KVV8_9BURK</name>